<comment type="caution">
    <text evidence="1">The sequence shown here is derived from an EMBL/GenBank/DDBJ whole genome shotgun (WGS) entry which is preliminary data.</text>
</comment>
<dbReference type="Proteomes" id="UP000481252">
    <property type="component" value="Unassembled WGS sequence"/>
</dbReference>
<accession>A0A7C9V9L5</accession>
<name>A0A7C9V9L5_9HYPH</name>
<organism evidence="1 2">
    <name type="scientific">Mesorhizobium zhangyense</name>
    <dbReference type="NCBI Taxonomy" id="1776730"/>
    <lineage>
        <taxon>Bacteria</taxon>
        <taxon>Pseudomonadati</taxon>
        <taxon>Pseudomonadota</taxon>
        <taxon>Alphaproteobacteria</taxon>
        <taxon>Hyphomicrobiales</taxon>
        <taxon>Phyllobacteriaceae</taxon>
        <taxon>Mesorhizobium</taxon>
    </lineage>
</organism>
<proteinExistence type="predicted"/>
<gene>
    <name evidence="1" type="ORF">G6N74_04150</name>
</gene>
<dbReference type="AlphaFoldDB" id="A0A7C9V9L5"/>
<reference evidence="1 2" key="1">
    <citation type="submission" date="2020-02" db="EMBL/GenBank/DDBJ databases">
        <title>Genome sequence of the type strain CGMCC 1.15528 of Mesorhizobium zhangyense.</title>
        <authorList>
            <person name="Gao J."/>
            <person name="Sun J."/>
        </authorList>
    </citation>
    <scope>NUCLEOTIDE SEQUENCE [LARGE SCALE GENOMIC DNA]</scope>
    <source>
        <strain evidence="1 2">CGMCC 1.15528</strain>
    </source>
</reference>
<sequence>MNAYFVRIAADKQVVGLFVAPSVSMLAALVDECVDPNECEFAPARMGGIMVAGKATATWPLTDTADEDAGQYENPTGIEGSVLSQQWEDDLRYVPAALEWKPLAPEAGVLTKAKLASKSHGK</sequence>
<protein>
    <submittedName>
        <fullName evidence="1">Uncharacterized protein</fullName>
    </submittedName>
</protein>
<dbReference type="RefSeq" id="WP_165114723.1">
    <property type="nucleotide sequence ID" value="NZ_JAAKZG010000002.1"/>
</dbReference>
<keyword evidence="2" id="KW-1185">Reference proteome</keyword>
<evidence type="ECO:0000313" key="1">
    <source>
        <dbReference type="EMBL" id="NGN40247.1"/>
    </source>
</evidence>
<dbReference type="EMBL" id="JAAKZG010000002">
    <property type="protein sequence ID" value="NGN40247.1"/>
    <property type="molecule type" value="Genomic_DNA"/>
</dbReference>
<evidence type="ECO:0000313" key="2">
    <source>
        <dbReference type="Proteomes" id="UP000481252"/>
    </source>
</evidence>